<evidence type="ECO:0000313" key="2">
    <source>
        <dbReference type="EMBL" id="RKN10062.1"/>
    </source>
</evidence>
<feature type="region of interest" description="Disordered" evidence="1">
    <location>
        <begin position="1"/>
        <end position="47"/>
    </location>
</feature>
<dbReference type="Proteomes" id="UP000275024">
    <property type="component" value="Unassembled WGS sequence"/>
</dbReference>
<evidence type="ECO:0000313" key="5">
    <source>
        <dbReference type="Proteomes" id="UP000275024"/>
    </source>
</evidence>
<gene>
    <name evidence="3" type="ORF">D7318_10965</name>
    <name evidence="2" type="ORF">D7319_09785</name>
</gene>
<evidence type="ECO:0000313" key="3">
    <source>
        <dbReference type="EMBL" id="RKN24404.1"/>
    </source>
</evidence>
<reference evidence="4 5" key="1">
    <citation type="submission" date="2018-09" db="EMBL/GenBank/DDBJ databases">
        <title>Streptomyces sp. nov. DS1-2, an endophytic actinomycete isolated from roots of Dendrobium scabrilingue.</title>
        <authorList>
            <person name="Kuncharoen N."/>
            <person name="Kudo T."/>
            <person name="Ohkuma M."/>
            <person name="Yuki M."/>
            <person name="Tanasupawat S."/>
        </authorList>
    </citation>
    <scope>NUCLEOTIDE SEQUENCE [LARGE SCALE GENOMIC DNA]</scope>
    <source>
        <strain evidence="2 5">AZ1-7</strain>
        <strain evidence="3 4">DS1-2</strain>
    </source>
</reference>
<dbReference type="AlphaFoldDB" id="A0A3A9WBM6"/>
<evidence type="ECO:0000313" key="4">
    <source>
        <dbReference type="Proteomes" id="UP000268652"/>
    </source>
</evidence>
<proteinExistence type="predicted"/>
<dbReference type="Proteomes" id="UP000268652">
    <property type="component" value="Unassembled WGS sequence"/>
</dbReference>
<protein>
    <submittedName>
        <fullName evidence="2">Uncharacterized protein</fullName>
    </submittedName>
</protein>
<evidence type="ECO:0000256" key="1">
    <source>
        <dbReference type="SAM" id="MobiDB-lite"/>
    </source>
</evidence>
<accession>A0A3A9WBM6</accession>
<dbReference type="OrthoDB" id="4332270at2"/>
<name>A0A3A9WBM6_9ACTN</name>
<dbReference type="RefSeq" id="WP_120696744.1">
    <property type="nucleotide sequence ID" value="NZ_RBDX01000006.1"/>
</dbReference>
<organism evidence="2 5">
    <name type="scientific">Streptomyces radicis</name>
    <dbReference type="NCBI Taxonomy" id="1750517"/>
    <lineage>
        <taxon>Bacteria</taxon>
        <taxon>Bacillati</taxon>
        <taxon>Actinomycetota</taxon>
        <taxon>Actinomycetes</taxon>
        <taxon>Kitasatosporales</taxon>
        <taxon>Streptomycetaceae</taxon>
        <taxon>Streptomyces</taxon>
    </lineage>
</organism>
<keyword evidence="4" id="KW-1185">Reference proteome</keyword>
<dbReference type="EMBL" id="RBDX01000006">
    <property type="protein sequence ID" value="RKN10062.1"/>
    <property type="molecule type" value="Genomic_DNA"/>
</dbReference>
<dbReference type="EMBL" id="RBDY01000006">
    <property type="protein sequence ID" value="RKN24404.1"/>
    <property type="molecule type" value="Genomic_DNA"/>
</dbReference>
<sequence length="234" mass="25952">MNGEFRVTVADERRAGIGDAVEGAEEREEPAEPEKPGPPRGYRMTTPTDWFRIPLRDGEKRGKALRALLDITYPNRDEFALKRRELLDLMTSVTESSARRDGVELYVSTQAALGVPIPASLLVTAEPEDPAQPRQIPAVMVADGIRDAYGKDAEVSVVRLPSGNAVRCRRLETSDDSRELGVPKERPSTLLEFYLPVPHSTAWLLLTFSAPLIELADAQIQLFDAVASSFHWSR</sequence>
<comment type="caution">
    <text evidence="2">The sequence shown here is derived from an EMBL/GenBank/DDBJ whole genome shotgun (WGS) entry which is preliminary data.</text>
</comment>